<dbReference type="EC" id="2.7.1.180" evidence="1 10"/>
<dbReference type="Gene3D" id="3.10.520.10">
    <property type="entry name" value="ApbE-like domains"/>
    <property type="match status" value="1"/>
</dbReference>
<evidence type="ECO:0000256" key="11">
    <source>
        <dbReference type="PIRSR" id="PIRSR006268-2"/>
    </source>
</evidence>
<feature type="binding site" evidence="11">
    <location>
        <position position="268"/>
    </location>
    <ligand>
        <name>Mg(2+)</name>
        <dbReference type="ChEBI" id="CHEBI:18420"/>
    </ligand>
</feature>
<comment type="cofactor">
    <cofactor evidence="11">
        <name>Mg(2+)</name>
        <dbReference type="ChEBI" id="CHEBI:18420"/>
    </cofactor>
    <cofactor evidence="11">
        <name>Mn(2+)</name>
        <dbReference type="ChEBI" id="CHEBI:29035"/>
    </cofactor>
    <text evidence="11">Magnesium. Can also use manganese.</text>
</comment>
<evidence type="ECO:0000313" key="13">
    <source>
        <dbReference type="Proteomes" id="UP000477386"/>
    </source>
</evidence>
<reference evidence="12 13" key="1">
    <citation type="submission" date="2020-02" db="EMBL/GenBank/DDBJ databases">
        <title>Draft genome sequence of two Spirosoma agri KCTC 52727 and Spirosoma terrae KCTC 52035.</title>
        <authorList>
            <person name="Rojas J."/>
            <person name="Ambika Manirajan B."/>
            <person name="Ratering S."/>
            <person name="Suarez C."/>
            <person name="Schnell S."/>
        </authorList>
    </citation>
    <scope>NUCLEOTIDE SEQUENCE [LARGE SCALE GENOMIC DNA]</scope>
    <source>
        <strain evidence="12 13">KCTC 52727</strain>
    </source>
</reference>
<dbReference type="Pfam" id="PF02424">
    <property type="entry name" value="ApbE"/>
    <property type="match status" value="1"/>
</dbReference>
<dbReference type="PANTHER" id="PTHR30040:SF2">
    <property type="entry name" value="FAD:PROTEIN FMN TRANSFERASE"/>
    <property type="match status" value="1"/>
</dbReference>
<proteinExistence type="inferred from homology"/>
<evidence type="ECO:0000256" key="10">
    <source>
        <dbReference type="PIRNR" id="PIRNR006268"/>
    </source>
</evidence>
<keyword evidence="13" id="KW-1185">Reference proteome</keyword>
<accession>A0A6M0IQ64</accession>
<comment type="catalytic activity">
    <reaction evidence="9 10">
        <text>L-threonyl-[protein] + FAD = FMN-L-threonyl-[protein] + AMP + H(+)</text>
        <dbReference type="Rhea" id="RHEA:36847"/>
        <dbReference type="Rhea" id="RHEA-COMP:11060"/>
        <dbReference type="Rhea" id="RHEA-COMP:11061"/>
        <dbReference type="ChEBI" id="CHEBI:15378"/>
        <dbReference type="ChEBI" id="CHEBI:30013"/>
        <dbReference type="ChEBI" id="CHEBI:57692"/>
        <dbReference type="ChEBI" id="CHEBI:74257"/>
        <dbReference type="ChEBI" id="CHEBI:456215"/>
        <dbReference type="EC" id="2.7.1.180"/>
    </reaction>
</comment>
<dbReference type="SUPFAM" id="SSF143631">
    <property type="entry name" value="ApbE-like"/>
    <property type="match status" value="1"/>
</dbReference>
<dbReference type="Proteomes" id="UP000477386">
    <property type="component" value="Unassembled WGS sequence"/>
</dbReference>
<dbReference type="PANTHER" id="PTHR30040">
    <property type="entry name" value="THIAMINE BIOSYNTHESIS LIPOPROTEIN APBE"/>
    <property type="match status" value="1"/>
</dbReference>
<dbReference type="PIRSF" id="PIRSF006268">
    <property type="entry name" value="ApbE"/>
    <property type="match status" value="1"/>
</dbReference>
<dbReference type="InterPro" id="IPR003374">
    <property type="entry name" value="ApbE-like_sf"/>
</dbReference>
<evidence type="ECO:0000256" key="6">
    <source>
        <dbReference type="ARBA" id="ARBA00022827"/>
    </source>
</evidence>
<evidence type="ECO:0000256" key="9">
    <source>
        <dbReference type="ARBA" id="ARBA00048540"/>
    </source>
</evidence>
<dbReference type="AlphaFoldDB" id="A0A6M0IQ64"/>
<evidence type="ECO:0000256" key="1">
    <source>
        <dbReference type="ARBA" id="ARBA00011955"/>
    </source>
</evidence>
<name>A0A6M0IQ64_9BACT</name>
<feature type="binding site" evidence="11">
    <location>
        <position position="155"/>
    </location>
    <ligand>
        <name>Mg(2+)</name>
        <dbReference type="ChEBI" id="CHEBI:18420"/>
    </ligand>
</feature>
<keyword evidence="3 10" id="KW-0285">Flavoprotein</keyword>
<keyword evidence="7 10" id="KW-0460">Magnesium</keyword>
<keyword evidence="6 10" id="KW-0274">FAD</keyword>
<comment type="similarity">
    <text evidence="10">Belongs to the ApbE family.</text>
</comment>
<dbReference type="InterPro" id="IPR024932">
    <property type="entry name" value="ApbE"/>
</dbReference>
<gene>
    <name evidence="12" type="ORF">GK091_24480</name>
</gene>
<keyword evidence="4 10" id="KW-0808">Transferase</keyword>
<organism evidence="12 13">
    <name type="scientific">Spirosoma agri</name>
    <dbReference type="NCBI Taxonomy" id="1987381"/>
    <lineage>
        <taxon>Bacteria</taxon>
        <taxon>Pseudomonadati</taxon>
        <taxon>Bacteroidota</taxon>
        <taxon>Cytophagia</taxon>
        <taxon>Cytophagales</taxon>
        <taxon>Cytophagaceae</taxon>
        <taxon>Spirosoma</taxon>
    </lineage>
</organism>
<evidence type="ECO:0000313" key="12">
    <source>
        <dbReference type="EMBL" id="NEU70057.1"/>
    </source>
</evidence>
<evidence type="ECO:0000256" key="7">
    <source>
        <dbReference type="ARBA" id="ARBA00022842"/>
    </source>
</evidence>
<evidence type="ECO:0000256" key="5">
    <source>
        <dbReference type="ARBA" id="ARBA00022723"/>
    </source>
</evidence>
<sequence>MNQTPRIHQRMQRLMGNRFELSVVSPNADWANDCISDAIDEISRIERLLTTYSDDSQTNQINAQAGIRPVPVDEEVFALIARSLRLSALTQGAFDITYGSMDKRLWNFDTTLTELPDPKTARQLVRLINYRNVVLDAEQRTVFLKEKGMRIGFGGIGKGYAAEQAKRILRERGVVSGIVNAAGDLTTWGTQPNGQPWTIGIADPDQAKHQAFSYLAISDMAVATSGSYEKYALINGKRYAHTIDPKTGYPVSGIKSVTILAPNAELADALATPVMVMGVRVGMDLINQMRHIACIIIDDNDALYTSTNIRITAPAEA</sequence>
<keyword evidence="5 10" id="KW-0479">Metal-binding</keyword>
<protein>
    <recommendedName>
        <fullName evidence="2 10">FAD:protein FMN transferase</fullName>
        <ecNumber evidence="1 10">2.7.1.180</ecNumber>
    </recommendedName>
    <alternativeName>
        <fullName evidence="8 10">Flavin transferase</fullName>
    </alternativeName>
</protein>
<comment type="caution">
    <text evidence="12">The sequence shown here is derived from an EMBL/GenBank/DDBJ whole genome shotgun (WGS) entry which is preliminary data.</text>
</comment>
<dbReference type="GO" id="GO:0046872">
    <property type="term" value="F:metal ion binding"/>
    <property type="evidence" value="ECO:0007669"/>
    <property type="project" value="UniProtKB-UniRule"/>
</dbReference>
<evidence type="ECO:0000256" key="8">
    <source>
        <dbReference type="ARBA" id="ARBA00031306"/>
    </source>
</evidence>
<evidence type="ECO:0000256" key="2">
    <source>
        <dbReference type="ARBA" id="ARBA00016337"/>
    </source>
</evidence>
<evidence type="ECO:0000256" key="4">
    <source>
        <dbReference type="ARBA" id="ARBA00022679"/>
    </source>
</evidence>
<dbReference type="RefSeq" id="WP_164043197.1">
    <property type="nucleotide sequence ID" value="NZ_JAAGNZ010000003.1"/>
</dbReference>
<evidence type="ECO:0000256" key="3">
    <source>
        <dbReference type="ARBA" id="ARBA00022630"/>
    </source>
</evidence>
<dbReference type="GO" id="GO:0016740">
    <property type="term" value="F:transferase activity"/>
    <property type="evidence" value="ECO:0007669"/>
    <property type="project" value="UniProtKB-UniRule"/>
</dbReference>
<feature type="binding site" evidence="11">
    <location>
        <position position="272"/>
    </location>
    <ligand>
        <name>Mg(2+)</name>
        <dbReference type="ChEBI" id="CHEBI:18420"/>
    </ligand>
</feature>
<dbReference type="EMBL" id="JAAGNZ010000003">
    <property type="protein sequence ID" value="NEU70057.1"/>
    <property type="molecule type" value="Genomic_DNA"/>
</dbReference>